<dbReference type="InterPro" id="IPR014756">
    <property type="entry name" value="Ig_E-set"/>
</dbReference>
<dbReference type="OrthoDB" id="9805159at2"/>
<dbReference type="InterPro" id="IPR013783">
    <property type="entry name" value="Ig-like_fold"/>
</dbReference>
<evidence type="ECO:0000259" key="3">
    <source>
        <dbReference type="SMART" id="SM00642"/>
    </source>
</evidence>
<dbReference type="InterPro" id="IPR006047">
    <property type="entry name" value="GH13_cat_dom"/>
</dbReference>
<organism evidence="4 5">
    <name type="scientific">Planifilum fulgidum</name>
    <dbReference type="NCBI Taxonomy" id="201973"/>
    <lineage>
        <taxon>Bacteria</taxon>
        <taxon>Bacillati</taxon>
        <taxon>Bacillota</taxon>
        <taxon>Bacilli</taxon>
        <taxon>Bacillales</taxon>
        <taxon>Thermoactinomycetaceae</taxon>
        <taxon>Planifilum</taxon>
    </lineage>
</organism>
<name>A0A1I2KIW1_9BACL</name>
<dbReference type="Pfam" id="PF02903">
    <property type="entry name" value="Alpha-amylase_N"/>
    <property type="match status" value="1"/>
</dbReference>
<dbReference type="Proteomes" id="UP000198661">
    <property type="component" value="Unassembled WGS sequence"/>
</dbReference>
<protein>
    <submittedName>
        <fullName evidence="4">Glycosidase</fullName>
    </submittedName>
</protein>
<dbReference type="SMART" id="SM00642">
    <property type="entry name" value="Aamy"/>
    <property type="match status" value="1"/>
</dbReference>
<dbReference type="CDD" id="cd11338">
    <property type="entry name" value="AmyAc_CMD"/>
    <property type="match status" value="1"/>
</dbReference>
<evidence type="ECO:0000313" key="4">
    <source>
        <dbReference type="EMBL" id="SFF66935.1"/>
    </source>
</evidence>
<dbReference type="Gene3D" id="2.60.40.10">
    <property type="entry name" value="Immunoglobulins"/>
    <property type="match status" value="1"/>
</dbReference>
<dbReference type="PANTHER" id="PTHR10357:SF210">
    <property type="entry name" value="MALTODEXTRIN GLUCOSIDASE"/>
    <property type="match status" value="1"/>
</dbReference>
<feature type="domain" description="Glycosyl hydrolase family 13 catalytic" evidence="3">
    <location>
        <begin position="133"/>
        <end position="493"/>
    </location>
</feature>
<dbReference type="InterPro" id="IPR017853">
    <property type="entry name" value="GH"/>
</dbReference>
<keyword evidence="2 4" id="KW-0326">Glycosidase</keyword>
<dbReference type="SUPFAM" id="SSF81296">
    <property type="entry name" value="E set domains"/>
    <property type="match status" value="1"/>
</dbReference>
<dbReference type="GO" id="GO:0004553">
    <property type="term" value="F:hydrolase activity, hydrolyzing O-glycosyl compounds"/>
    <property type="evidence" value="ECO:0007669"/>
    <property type="project" value="InterPro"/>
</dbReference>
<dbReference type="STRING" id="201973.SAMN04488025_10278"/>
<dbReference type="Gene3D" id="2.60.40.1180">
    <property type="entry name" value="Golgi alpha-mannosidase II"/>
    <property type="match status" value="1"/>
</dbReference>
<dbReference type="CDD" id="cd02857">
    <property type="entry name" value="E_set_CDase_PDE_N"/>
    <property type="match status" value="1"/>
</dbReference>
<dbReference type="RefSeq" id="WP_092035520.1">
    <property type="nucleotide sequence ID" value="NZ_FOOK01000002.1"/>
</dbReference>
<dbReference type="AlphaFoldDB" id="A0A1I2KIW1"/>
<dbReference type="InterPro" id="IPR013780">
    <property type="entry name" value="Glyco_hydro_b"/>
</dbReference>
<keyword evidence="5" id="KW-1185">Reference proteome</keyword>
<dbReference type="Pfam" id="PF00128">
    <property type="entry name" value="Alpha-amylase"/>
    <property type="match status" value="1"/>
</dbReference>
<dbReference type="SUPFAM" id="SSF51445">
    <property type="entry name" value="(Trans)glycosidases"/>
    <property type="match status" value="1"/>
</dbReference>
<sequence>MLKEAVFHRPEGPYAHPAGPRALRVRLRAKRGDLSSCHLFHGDRYQGEEEGDILRLEKAGSDELFDWFEGVIPSATRRLRYVFYLEGKEGGLWYGERGFAADRREAGAFQYPYICEGDLFRVPDWARDGIVYQIFPDRFCNGDKENDPEGIEPWSAAARPRPNSFYGGDLRGIIEKLPYLEALGVNVLYLTPIFLSPSNHKYDTADYYRVDPAFGDAKILKELVRRAHRRGIRVLLDAVFNHAGYGFFAFQDVLQRGAASPYADWFFIEDFPVVTTPRPNYETFANGVWTMPKLNTAHPEVRAYLLDVAEYWTREAEIDGWRLDVANEVDHRFWRAFRDRVKGVNPEALIVGEIWHDAGPWLQGDQFDSVMNYLFRDAVLDFFAAGRIGADRFDALLTRIRMMYPEPAHFAMFNLLGSHDTERFLTACGGRLERMRLAVLFQMTYPGMPMIYYGDEVGMRGGPDPDCRRPMVWEEEKQNRELLAHYRKLIALRKALRPLRRGDFRTWLVDPLRNLYGFVRREGESCVGVLLNNSPHEHRVEVDLHPFGGAEKLRDALSGRTAEAAGRSRLTWMMAPFQGVILTPVGQTM</sequence>
<proteinExistence type="predicted"/>
<keyword evidence="1" id="KW-0378">Hydrolase</keyword>
<dbReference type="Gene3D" id="3.20.20.80">
    <property type="entry name" value="Glycosidases"/>
    <property type="match status" value="1"/>
</dbReference>
<dbReference type="PANTHER" id="PTHR10357">
    <property type="entry name" value="ALPHA-AMYLASE FAMILY MEMBER"/>
    <property type="match status" value="1"/>
</dbReference>
<dbReference type="SUPFAM" id="SSF51011">
    <property type="entry name" value="Glycosyl hydrolase domain"/>
    <property type="match status" value="1"/>
</dbReference>
<dbReference type="Gene3D" id="3.90.400.10">
    <property type="entry name" value="Oligo-1,6-glucosidase, Domain 2"/>
    <property type="match status" value="1"/>
</dbReference>
<accession>A0A1I2KIW1</accession>
<evidence type="ECO:0000313" key="5">
    <source>
        <dbReference type="Proteomes" id="UP000198661"/>
    </source>
</evidence>
<dbReference type="InterPro" id="IPR004185">
    <property type="entry name" value="Glyco_hydro_13_lg-like_dom"/>
</dbReference>
<evidence type="ECO:0000256" key="1">
    <source>
        <dbReference type="ARBA" id="ARBA00022801"/>
    </source>
</evidence>
<gene>
    <name evidence="4" type="ORF">SAMN04488025_10278</name>
</gene>
<evidence type="ECO:0000256" key="2">
    <source>
        <dbReference type="ARBA" id="ARBA00023295"/>
    </source>
</evidence>
<dbReference type="GO" id="GO:0005975">
    <property type="term" value="P:carbohydrate metabolic process"/>
    <property type="evidence" value="ECO:0007669"/>
    <property type="project" value="InterPro"/>
</dbReference>
<dbReference type="InterPro" id="IPR045857">
    <property type="entry name" value="O16G_dom_2"/>
</dbReference>
<dbReference type="EMBL" id="FOOK01000002">
    <property type="protein sequence ID" value="SFF66935.1"/>
    <property type="molecule type" value="Genomic_DNA"/>
</dbReference>
<reference evidence="4 5" key="1">
    <citation type="submission" date="2016-10" db="EMBL/GenBank/DDBJ databases">
        <authorList>
            <person name="de Groot N.N."/>
        </authorList>
    </citation>
    <scope>NUCLEOTIDE SEQUENCE [LARGE SCALE GENOMIC DNA]</scope>
    <source>
        <strain evidence="4 5">DSM 44945</strain>
    </source>
</reference>